<comment type="caution">
    <text evidence="1">The sequence shown here is derived from an EMBL/GenBank/DDBJ whole genome shotgun (WGS) entry which is preliminary data.</text>
</comment>
<accession>A0AAD9YFY5</accession>
<evidence type="ECO:0000313" key="2">
    <source>
        <dbReference type="Proteomes" id="UP001281614"/>
    </source>
</evidence>
<sequence>MDSLEGSANDMMTAEIDRRDQMTQLLIALNGFMSTDRATPTPLISSIPTLSIADTTIQATSDGITIAAEGWKKPLPNPPKFIGRRKDYVA</sequence>
<reference evidence="1" key="1">
    <citation type="submission" date="2023-02" db="EMBL/GenBank/DDBJ databases">
        <title>Colletotrichum kahawae CIFC_Que2 genome sequencing and assembly.</title>
        <authorList>
            <person name="Baroncelli R."/>
        </authorList>
    </citation>
    <scope>NUCLEOTIDE SEQUENCE</scope>
    <source>
        <strain evidence="1">CIFC_Que2</strain>
    </source>
</reference>
<dbReference type="Proteomes" id="UP001281614">
    <property type="component" value="Unassembled WGS sequence"/>
</dbReference>
<organism evidence="1 2">
    <name type="scientific">Colletotrichum kahawae</name>
    <name type="common">Coffee berry disease fungus</name>
    <dbReference type="NCBI Taxonomy" id="34407"/>
    <lineage>
        <taxon>Eukaryota</taxon>
        <taxon>Fungi</taxon>
        <taxon>Dikarya</taxon>
        <taxon>Ascomycota</taxon>
        <taxon>Pezizomycotina</taxon>
        <taxon>Sordariomycetes</taxon>
        <taxon>Hypocreomycetidae</taxon>
        <taxon>Glomerellales</taxon>
        <taxon>Glomerellaceae</taxon>
        <taxon>Colletotrichum</taxon>
        <taxon>Colletotrichum gloeosporioides species complex</taxon>
    </lineage>
</organism>
<name>A0AAD9YFY5_COLKA</name>
<evidence type="ECO:0000313" key="1">
    <source>
        <dbReference type="EMBL" id="KAK2761034.1"/>
    </source>
</evidence>
<protein>
    <submittedName>
        <fullName evidence="1">Pol-like protein</fullName>
    </submittedName>
</protein>
<dbReference type="EMBL" id="VYYT01000166">
    <property type="protein sequence ID" value="KAK2761034.1"/>
    <property type="molecule type" value="Genomic_DNA"/>
</dbReference>
<keyword evidence="2" id="KW-1185">Reference proteome</keyword>
<gene>
    <name evidence="1" type="ORF">CKAH01_16429</name>
</gene>
<proteinExistence type="predicted"/>
<dbReference type="AlphaFoldDB" id="A0AAD9YFY5"/>